<dbReference type="Proteomes" id="UP000620104">
    <property type="component" value="Unassembled WGS sequence"/>
</dbReference>
<evidence type="ECO:0000256" key="4">
    <source>
        <dbReference type="ARBA" id="ARBA00022737"/>
    </source>
</evidence>
<dbReference type="InterPro" id="IPR003439">
    <property type="entry name" value="ABC_transporter-like_ATP-bd"/>
</dbReference>
<dbReference type="PROSITE" id="PS00211">
    <property type="entry name" value="ABC_TRANSPORTER_1"/>
    <property type="match status" value="2"/>
</dbReference>
<dbReference type="Pfam" id="PF00664">
    <property type="entry name" value="ABC_membrane"/>
    <property type="match status" value="2"/>
</dbReference>
<evidence type="ECO:0000256" key="11">
    <source>
        <dbReference type="SAM" id="Phobius"/>
    </source>
</evidence>
<dbReference type="InterPro" id="IPR036640">
    <property type="entry name" value="ABC1_TM_sf"/>
</dbReference>
<dbReference type="SUPFAM" id="SSF90123">
    <property type="entry name" value="ABC transporter transmembrane region"/>
    <property type="match status" value="2"/>
</dbReference>
<dbReference type="FunFam" id="3.40.50.300:FF:000825">
    <property type="entry name" value="ABC bile acid transporter"/>
    <property type="match status" value="1"/>
</dbReference>
<dbReference type="Gene3D" id="1.20.1560.10">
    <property type="entry name" value="ABC transporter type 1, transmembrane domain"/>
    <property type="match status" value="2"/>
</dbReference>
<accession>A0A8H3TSC6</accession>
<dbReference type="PANTHER" id="PTHR24223">
    <property type="entry name" value="ATP-BINDING CASSETTE SUB-FAMILY C"/>
    <property type="match status" value="1"/>
</dbReference>
<dbReference type="FunFam" id="3.40.50.300:FF:001354">
    <property type="entry name" value="ATP-binding cassette (ABC) transporter, putative"/>
    <property type="match status" value="1"/>
</dbReference>
<keyword evidence="15" id="KW-1185">Reference proteome</keyword>
<feature type="region of interest" description="Disordered" evidence="10">
    <location>
        <begin position="1055"/>
        <end position="1095"/>
    </location>
</feature>
<dbReference type="InterPro" id="IPR003593">
    <property type="entry name" value="AAA+_ATPase"/>
</dbReference>
<evidence type="ECO:0000313" key="14">
    <source>
        <dbReference type="EMBL" id="GHJ86287.1"/>
    </source>
</evidence>
<keyword evidence="9" id="KW-0325">Glycoprotein</keyword>
<evidence type="ECO:0000259" key="13">
    <source>
        <dbReference type="PROSITE" id="PS50929"/>
    </source>
</evidence>
<dbReference type="Gene3D" id="3.40.50.300">
    <property type="entry name" value="P-loop containing nucleotide triphosphate hydrolases"/>
    <property type="match status" value="2"/>
</dbReference>
<dbReference type="GO" id="GO:0000329">
    <property type="term" value="C:fungal-type vacuole membrane"/>
    <property type="evidence" value="ECO:0007669"/>
    <property type="project" value="TreeGrafter"/>
</dbReference>
<dbReference type="FunFam" id="1.20.1560.10:FF:000013">
    <property type="entry name" value="ABC transporter C family member 2"/>
    <property type="match status" value="1"/>
</dbReference>
<keyword evidence="5" id="KW-0547">Nucleotide-binding</keyword>
<reference evidence="14" key="1">
    <citation type="submission" date="2020-07" db="EMBL/GenBank/DDBJ databases">
        <title>Draft Genome Sequence of a Deep-Sea Yeast, Naganishia (Cryptococcus) liquefaciens strain N6.</title>
        <authorList>
            <person name="Han Y.W."/>
            <person name="Kajitani R."/>
            <person name="Morimoto H."/>
            <person name="Parhat M."/>
            <person name="Tsubouchi H."/>
            <person name="Bakenova O."/>
            <person name="Ogata M."/>
            <person name="Argunhan B."/>
            <person name="Aoki R."/>
            <person name="Kajiwara S."/>
            <person name="Itoh T."/>
            <person name="Iwasaki H."/>
        </authorList>
    </citation>
    <scope>NUCLEOTIDE SEQUENCE</scope>
    <source>
        <strain evidence="14">N6</strain>
    </source>
</reference>
<feature type="transmembrane region" description="Helical" evidence="11">
    <location>
        <begin position="1243"/>
        <end position="1259"/>
    </location>
</feature>
<dbReference type="CDD" id="cd18604">
    <property type="entry name" value="ABC_6TM_VMR1_D2_like"/>
    <property type="match status" value="1"/>
</dbReference>
<dbReference type="OrthoDB" id="6500128at2759"/>
<feature type="transmembrane region" description="Helical" evidence="11">
    <location>
        <begin position="403"/>
        <end position="426"/>
    </location>
</feature>
<keyword evidence="8 11" id="KW-0472">Membrane</keyword>
<organism evidence="14 15">
    <name type="scientific">Naganishia liquefaciens</name>
    <dbReference type="NCBI Taxonomy" id="104408"/>
    <lineage>
        <taxon>Eukaryota</taxon>
        <taxon>Fungi</taxon>
        <taxon>Dikarya</taxon>
        <taxon>Basidiomycota</taxon>
        <taxon>Agaricomycotina</taxon>
        <taxon>Tremellomycetes</taxon>
        <taxon>Filobasidiales</taxon>
        <taxon>Filobasidiaceae</taxon>
        <taxon>Naganishia</taxon>
    </lineage>
</organism>
<comment type="subcellular location">
    <subcellularLocation>
        <location evidence="1">Membrane</location>
        <topology evidence="1">Multi-pass membrane protein</topology>
    </subcellularLocation>
</comment>
<dbReference type="GO" id="GO:0016887">
    <property type="term" value="F:ATP hydrolysis activity"/>
    <property type="evidence" value="ECO:0007669"/>
    <property type="project" value="InterPro"/>
</dbReference>
<dbReference type="SMART" id="SM00382">
    <property type="entry name" value="AAA"/>
    <property type="match status" value="2"/>
</dbReference>
<keyword evidence="7 11" id="KW-1133">Transmembrane helix</keyword>
<evidence type="ECO:0000256" key="1">
    <source>
        <dbReference type="ARBA" id="ARBA00004141"/>
    </source>
</evidence>
<evidence type="ECO:0000256" key="5">
    <source>
        <dbReference type="ARBA" id="ARBA00022741"/>
    </source>
</evidence>
<evidence type="ECO:0000256" key="10">
    <source>
        <dbReference type="SAM" id="MobiDB-lite"/>
    </source>
</evidence>
<feature type="domain" description="ABC transmembrane type-1" evidence="13">
    <location>
        <begin position="411"/>
        <end position="739"/>
    </location>
</feature>
<dbReference type="InterPro" id="IPR027417">
    <property type="entry name" value="P-loop_NTPase"/>
</dbReference>
<keyword evidence="6" id="KW-0067">ATP-binding</keyword>
<dbReference type="InterPro" id="IPR011527">
    <property type="entry name" value="ABC1_TM_dom"/>
</dbReference>
<keyword evidence="2" id="KW-0813">Transport</keyword>
<feature type="transmembrane region" description="Helical" evidence="11">
    <location>
        <begin position="33"/>
        <end position="53"/>
    </location>
</feature>
<evidence type="ECO:0000313" key="15">
    <source>
        <dbReference type="Proteomes" id="UP000620104"/>
    </source>
</evidence>
<dbReference type="EMBL" id="BLZA01000017">
    <property type="protein sequence ID" value="GHJ86287.1"/>
    <property type="molecule type" value="Genomic_DNA"/>
</dbReference>
<dbReference type="PANTHER" id="PTHR24223:SF353">
    <property type="entry name" value="ABC TRANSPORTER ATP-BINDING PROTEIN_PERMEASE VMR1-RELATED"/>
    <property type="match status" value="1"/>
</dbReference>
<sequence>MQASQVILAATQNGSSGTSASQGAEDPSISRLHQFLVVLPTCAAFLSCGIYASQQFRRWRKSKQEGRIRLPQGDAASRKPGTIRLEDDAEQEEAKALDVWDIQDEEMEIDGYPIEEEAFWRKTQFKKVTLTLFLLLPAVANLFSLGYYLSLRDELDIPPHISQKTLQTITLATPIYAYSLFLCLLYLSQKTVTSHWGTTIHLSSTLFATWFCQFLDVVLPADGDLFSTIGSNTVSREYRILQVIQALQPLLLLPALVLVLAMPRGPALHFPAEKIFTFKTLETLKERHAEQVSTDPKAPRIPNVLNPRIPNVTTEVQCGVWDAILFSFATPVIWKGYTSLSMDLWDLPLPMANMRSMNAFRKMKAAYGDTQKQHKSRKHRKHWADRLPAGWSLLIKVFKVNRFLFSVQTGLAIVTAGMYYAPSWFLKEFVEYLEAHPDRSDMRWGWLWSFALFASNALMYLAIGVLWSISSTHLQTRIKLQLYTLLFSKTLVKKDLAAAPVAEKQSPVENVESAIPRENIPGSENEGQDREGAIEEIKTANKEPEEEDVSSKAQVMTLFQIDCERISEWTFHAFSMVDAPVEILVGGLFLYRLVGISAVYGLLASLITLPLNQFASKYVVQTQEHLMKARDKRTSLMNEVLGAIRMLKFMAWERKYEARVSDVRNEELKWLKRNYMIEVLFTFIWSVTPIVAIIVTFMHYSLIAKLPLTPGVAFPAVSVLNELRFSLATIPETLLNAIQGFVSLRRVEKYMSTAEVSSPESGDNRISMRSATITWPRDIAPPSGEAASVPSTPNVISFTLTDLNLEFPQGELSLICGRLGSGKTLLLLGLLGEADVLAGQVTCPRSGPGAIDDFGKKILTSEWVVPGRTAYCPQQAWLQNDTIRGNILFGCEYVEDRYRQVIEACSLVSDLAILEDGSDTEIGEKGVNLSGGQRSRVSLARAVYSRASTLILDDVLSAVDSHTAASIMKECLQGPLMKDRTVILVSHHVQLVSPAASYIVALDNGDVTYSGNLPGFIAGGFMEVIEPENEEDQPCGEVHPKDTFDVKAANRHLMSVSESSEPPSETTSLAESSTVINEDDKEAATPVERKTPRKLVEEERRATGRIGWSVWKSYFRSQGGLGYWFCFVLAVLIGATPPIWENGWLSRWSSSYSNPRDDHSATYYVVGYAILTIVGVLATTLRFVVLYYGSIRASTQVHKRMLERILFATIRFHDTSIRGRTLNRFGKDLEGLDSSTADNFGKTVFYFLNIVVTFSSIAYVGGRYFVLFAACLFIIYFQAGKIFSAASRDMRRLDSVTKSPLYAIFSEAITGVQVLRAYGASINMFRLMMKISDSNMSSFIWYWTLNRWISARFNLLSSAVVGITGVVCLISGASAASAGFALSFAGTVSGDLLFVVRRFVSLEQSMVAMERIVEYTELPLEAAEIIEPRPPASWPSEGAIDVSGLVIRYAPSLPNVLHGISFRVGPREKVGIVGATGCGKSTLALSLFRFVEPTGGQILIDGIDITNVGLTDLRQRVTIIPQDPTILSGTLRSTLDVFDQYSDDEIYEALRRVHLLSVDDQQANGGKPRAIDREEGRNKNMFKNLDNVVSEGGENYSQGEKQLICMARAILKRNRVIVLDEATASIDYETDELIGKTIREEFSDSTILTIAHRLATIIDYDKVLVMDRGRIAEYDSPAALLANPKSKFYSLCRATGKAEFKTLKKMALDAEQRRKFKSR</sequence>
<dbReference type="CDD" id="cd03244">
    <property type="entry name" value="ABCC_MRP_domain2"/>
    <property type="match status" value="1"/>
</dbReference>
<feature type="transmembrane region" description="Helical" evidence="11">
    <location>
        <begin position="1160"/>
        <end position="1189"/>
    </location>
</feature>
<name>A0A8H3TSC6_9TREE</name>
<protein>
    <recommendedName>
        <fullName evidence="16">ATP-binding cassette transporter</fullName>
    </recommendedName>
</protein>
<evidence type="ECO:0000256" key="9">
    <source>
        <dbReference type="ARBA" id="ARBA00023180"/>
    </source>
</evidence>
<evidence type="ECO:0000256" key="2">
    <source>
        <dbReference type="ARBA" id="ARBA00022448"/>
    </source>
</evidence>
<dbReference type="GO" id="GO:0005524">
    <property type="term" value="F:ATP binding"/>
    <property type="evidence" value="ECO:0007669"/>
    <property type="project" value="UniProtKB-KW"/>
</dbReference>
<feature type="transmembrane region" description="Helical" evidence="11">
    <location>
        <begin position="169"/>
        <end position="187"/>
    </location>
</feature>
<dbReference type="GO" id="GO:0140359">
    <property type="term" value="F:ABC-type transporter activity"/>
    <property type="evidence" value="ECO:0007669"/>
    <property type="project" value="InterPro"/>
</dbReference>
<gene>
    <name evidence="14" type="ORF">NliqN6_2689</name>
</gene>
<dbReference type="CDD" id="cd03250">
    <property type="entry name" value="ABCC_MRP_domain1"/>
    <property type="match status" value="1"/>
</dbReference>
<feature type="domain" description="ABC transmembrane type-1" evidence="13">
    <location>
        <begin position="1124"/>
        <end position="1404"/>
    </location>
</feature>
<feature type="transmembrane region" description="Helical" evidence="11">
    <location>
        <begin position="128"/>
        <end position="149"/>
    </location>
</feature>
<evidence type="ECO:0000256" key="6">
    <source>
        <dbReference type="ARBA" id="ARBA00022840"/>
    </source>
</evidence>
<feature type="transmembrane region" description="Helical" evidence="11">
    <location>
        <begin position="446"/>
        <end position="469"/>
    </location>
</feature>
<feature type="domain" description="ABC transporter" evidence="12">
    <location>
        <begin position="784"/>
        <end position="1029"/>
    </location>
</feature>
<feature type="transmembrane region" description="Helical" evidence="11">
    <location>
        <begin position="679"/>
        <end position="703"/>
    </location>
</feature>
<evidence type="ECO:0008006" key="16">
    <source>
        <dbReference type="Google" id="ProtNLM"/>
    </source>
</evidence>
<dbReference type="Pfam" id="PF00005">
    <property type="entry name" value="ABC_tran"/>
    <property type="match status" value="2"/>
</dbReference>
<evidence type="ECO:0000256" key="7">
    <source>
        <dbReference type="ARBA" id="ARBA00022989"/>
    </source>
</evidence>
<feature type="domain" description="ABC transporter" evidence="12">
    <location>
        <begin position="1440"/>
        <end position="1693"/>
    </location>
</feature>
<feature type="transmembrane region" description="Helical" evidence="11">
    <location>
        <begin position="1265"/>
        <end position="1283"/>
    </location>
</feature>
<feature type="transmembrane region" description="Helical" evidence="11">
    <location>
        <begin position="1121"/>
        <end position="1140"/>
    </location>
</feature>
<comment type="caution">
    <text evidence="14">The sequence shown here is derived from an EMBL/GenBank/DDBJ whole genome shotgun (WGS) entry which is preliminary data.</text>
</comment>
<dbReference type="CDD" id="cd18596">
    <property type="entry name" value="ABC_6TM_VMR1_D1_like"/>
    <property type="match status" value="1"/>
</dbReference>
<keyword evidence="3 11" id="KW-0812">Transmembrane</keyword>
<dbReference type="InterPro" id="IPR017871">
    <property type="entry name" value="ABC_transporter-like_CS"/>
</dbReference>
<dbReference type="PROSITE" id="PS50929">
    <property type="entry name" value="ABC_TM1F"/>
    <property type="match status" value="2"/>
</dbReference>
<dbReference type="PROSITE" id="PS50893">
    <property type="entry name" value="ABC_TRANSPORTER_2"/>
    <property type="match status" value="2"/>
</dbReference>
<keyword evidence="4" id="KW-0677">Repeat</keyword>
<dbReference type="SUPFAM" id="SSF52540">
    <property type="entry name" value="P-loop containing nucleoside triphosphate hydrolases"/>
    <property type="match status" value="2"/>
</dbReference>
<feature type="compositionally biased region" description="Low complexity" evidence="10">
    <location>
        <begin position="1055"/>
        <end position="1075"/>
    </location>
</feature>
<evidence type="ECO:0000256" key="8">
    <source>
        <dbReference type="ARBA" id="ARBA00023136"/>
    </source>
</evidence>
<evidence type="ECO:0000256" key="3">
    <source>
        <dbReference type="ARBA" id="ARBA00022692"/>
    </source>
</evidence>
<dbReference type="InterPro" id="IPR050173">
    <property type="entry name" value="ABC_transporter_C-like"/>
</dbReference>
<evidence type="ECO:0000259" key="12">
    <source>
        <dbReference type="PROSITE" id="PS50893"/>
    </source>
</evidence>
<feature type="transmembrane region" description="Helical" evidence="11">
    <location>
        <begin position="1353"/>
        <end position="1372"/>
    </location>
</feature>
<proteinExistence type="predicted"/>